<comment type="subunit">
    <text evidence="7">Interacts with uS11. Not a structural component of 40S pre-ribosomes, but transiently interacts with them by binding to uS11.</text>
</comment>
<accession>A0A830EG59</accession>
<dbReference type="EMBL" id="BMOC01000010">
    <property type="protein sequence ID" value="GGJ08717.1"/>
    <property type="molecule type" value="Genomic_DNA"/>
</dbReference>
<comment type="function">
    <text evidence="7">Broad-specificity nucleoside monophosphate (NMP) kinase that catalyzes the reversible transfer of the terminal phosphate group between nucleoside triphosphates and monophosphates. Has also ATPase activity. Involved in the late maturation steps of the 30S ribosomal particles, specifically 16S rRNA maturation. While NMP activity is not required for ribosome maturation, ATPase activity is. Associates transiently with small ribosomal subunit protein uS11. ATP hydrolysis breaks the interaction with uS11. May temporarily remove uS11 from the ribosome to enable a conformational change of the ribosomal RNA that is needed for the final maturation step of the small ribosomal subunit.</text>
</comment>
<dbReference type="SUPFAM" id="SSF52540">
    <property type="entry name" value="P-loop containing nucleoside triphosphate hydrolases"/>
    <property type="match status" value="1"/>
</dbReference>
<evidence type="ECO:0000313" key="8">
    <source>
        <dbReference type="EMBL" id="GGJ08717.1"/>
    </source>
</evidence>
<comment type="caution">
    <text evidence="7">Lacks conserved residue(s) required for the propagation of feature annotation.</text>
</comment>
<dbReference type="PANTHER" id="PTHR12595:SF0">
    <property type="entry name" value="ADENYLATE KINASE ISOENZYME 6"/>
    <property type="match status" value="1"/>
</dbReference>
<dbReference type="AlphaFoldDB" id="A0A830EG59"/>
<feature type="binding site" evidence="7">
    <location>
        <position position="14"/>
    </location>
    <ligand>
        <name>ATP</name>
        <dbReference type="ChEBI" id="CHEBI:30616"/>
    </ligand>
</feature>
<evidence type="ECO:0000256" key="6">
    <source>
        <dbReference type="ARBA" id="ARBA00022840"/>
    </source>
</evidence>
<dbReference type="InterPro" id="IPR020618">
    <property type="entry name" value="Adenyl_kinase_AK6"/>
</dbReference>
<dbReference type="HAMAP" id="MF_00039">
    <property type="entry name" value="Adenylate_kinase_AK6"/>
    <property type="match status" value="1"/>
</dbReference>
<evidence type="ECO:0000256" key="3">
    <source>
        <dbReference type="ARBA" id="ARBA00022679"/>
    </source>
</evidence>
<dbReference type="Proteomes" id="UP000653099">
    <property type="component" value="Unassembled WGS sequence"/>
</dbReference>
<dbReference type="GO" id="GO:0042274">
    <property type="term" value="P:ribosomal small subunit biogenesis"/>
    <property type="evidence" value="ECO:0007669"/>
    <property type="project" value="UniProtKB-UniRule"/>
</dbReference>
<dbReference type="GO" id="GO:0005524">
    <property type="term" value="F:ATP binding"/>
    <property type="evidence" value="ECO:0007669"/>
    <property type="project" value="UniProtKB-UniRule"/>
</dbReference>
<dbReference type="PANTHER" id="PTHR12595">
    <property type="entry name" value="POS9-ACTIVATING FACTOR FAP7-RELATED"/>
    <property type="match status" value="1"/>
</dbReference>
<keyword evidence="2 7" id="KW-0698">rRNA processing</keyword>
<evidence type="ECO:0000256" key="2">
    <source>
        <dbReference type="ARBA" id="ARBA00022552"/>
    </source>
</evidence>
<dbReference type="GO" id="GO:0006364">
    <property type="term" value="P:rRNA processing"/>
    <property type="evidence" value="ECO:0007669"/>
    <property type="project" value="UniProtKB-KW"/>
</dbReference>
<evidence type="ECO:0000256" key="1">
    <source>
        <dbReference type="ARBA" id="ARBA00022517"/>
    </source>
</evidence>
<feature type="binding site" evidence="7">
    <location>
        <position position="119"/>
    </location>
    <ligand>
        <name>ATP</name>
        <dbReference type="ChEBI" id="CHEBI:30616"/>
    </ligand>
</feature>
<dbReference type="Gene3D" id="3.40.50.300">
    <property type="entry name" value="P-loop containing nucleotide triphosphate hydrolases"/>
    <property type="match status" value="1"/>
</dbReference>
<keyword evidence="3 7" id="KW-0808">Transferase</keyword>
<reference evidence="8" key="1">
    <citation type="journal article" date="2014" name="Int. J. Syst. Evol. Microbiol.">
        <title>Complete genome sequence of Corynebacterium casei LMG S-19264T (=DSM 44701T), isolated from a smear-ripened cheese.</title>
        <authorList>
            <consortium name="US DOE Joint Genome Institute (JGI-PGF)"/>
            <person name="Walter F."/>
            <person name="Albersmeier A."/>
            <person name="Kalinowski J."/>
            <person name="Ruckert C."/>
        </authorList>
    </citation>
    <scope>NUCLEOTIDE SEQUENCE</scope>
    <source>
        <strain evidence="8">JCM 14359</strain>
    </source>
</reference>
<comment type="caution">
    <text evidence="8">The sequence shown here is derived from an EMBL/GenBank/DDBJ whole genome shotgun (WGS) entry which is preliminary data.</text>
</comment>
<organism evidence="8 9">
    <name type="scientific">Halobellus salinus</name>
    <dbReference type="NCBI Taxonomy" id="931585"/>
    <lineage>
        <taxon>Archaea</taxon>
        <taxon>Methanobacteriati</taxon>
        <taxon>Methanobacteriota</taxon>
        <taxon>Stenosarchaea group</taxon>
        <taxon>Halobacteria</taxon>
        <taxon>Halobacteriales</taxon>
        <taxon>Haloferacaceae</taxon>
        <taxon>Halobellus</taxon>
    </lineage>
</organism>
<dbReference type="EC" id="2.7.4.3" evidence="7"/>
<gene>
    <name evidence="8" type="ORF">GCM10008995_18220</name>
</gene>
<keyword evidence="1 7" id="KW-0690">Ribosome biogenesis</keyword>
<evidence type="ECO:0000313" key="9">
    <source>
        <dbReference type="Proteomes" id="UP000653099"/>
    </source>
</evidence>
<sequence length="189" mass="20127">MTTVALAGTPGTGKTTVSDLAAGRLGVEVVHLNDAIRDAGLFSERDIERDSLVADLGAVEAWLNDYRASDTQSGHNGDDHGGGGVNLLVESHLAHLLDADRVVVLRCHPESLKPRLRDRGESEASVAENAESEALDQILAAAVDRHGRESVWEIDTTDRAPEAVADDVAAAIRGETDPRVGVVDFIEYL</sequence>
<comment type="catalytic activity">
    <reaction evidence="7">
        <text>AMP + ATP = 2 ADP</text>
        <dbReference type="Rhea" id="RHEA:12973"/>
        <dbReference type="ChEBI" id="CHEBI:30616"/>
        <dbReference type="ChEBI" id="CHEBI:456215"/>
        <dbReference type="ChEBI" id="CHEBI:456216"/>
        <dbReference type="EC" id="2.7.4.3"/>
    </reaction>
</comment>
<keyword evidence="9" id="KW-1185">Reference proteome</keyword>
<dbReference type="GO" id="GO:0016887">
    <property type="term" value="F:ATP hydrolysis activity"/>
    <property type="evidence" value="ECO:0007669"/>
    <property type="project" value="InterPro"/>
</dbReference>
<comment type="catalytic activity">
    <reaction evidence="7">
        <text>ATP + H2O = ADP + phosphate + H(+)</text>
        <dbReference type="Rhea" id="RHEA:13065"/>
        <dbReference type="ChEBI" id="CHEBI:15377"/>
        <dbReference type="ChEBI" id="CHEBI:15378"/>
        <dbReference type="ChEBI" id="CHEBI:30616"/>
        <dbReference type="ChEBI" id="CHEBI:43474"/>
        <dbReference type="ChEBI" id="CHEBI:456216"/>
    </reaction>
</comment>
<dbReference type="GO" id="GO:0004017">
    <property type="term" value="F:AMP kinase activity"/>
    <property type="evidence" value="ECO:0007669"/>
    <property type="project" value="UniProtKB-UniRule"/>
</dbReference>
<evidence type="ECO:0000256" key="4">
    <source>
        <dbReference type="ARBA" id="ARBA00022741"/>
    </source>
</evidence>
<proteinExistence type="inferred from homology"/>
<keyword evidence="4 7" id="KW-0547">Nucleotide-binding</keyword>
<dbReference type="OrthoDB" id="8730at2157"/>
<evidence type="ECO:0000256" key="7">
    <source>
        <dbReference type="HAMAP-Rule" id="MF_00039"/>
    </source>
</evidence>
<feature type="binding site" evidence="7">
    <location>
        <position position="16"/>
    </location>
    <ligand>
        <name>ATP</name>
        <dbReference type="ChEBI" id="CHEBI:30616"/>
    </ligand>
</feature>
<feature type="binding site" evidence="7">
    <location>
        <position position="13"/>
    </location>
    <ligand>
        <name>ATP</name>
        <dbReference type="ChEBI" id="CHEBI:30616"/>
    </ligand>
</feature>
<keyword evidence="6 7" id="KW-0067">ATP-binding</keyword>
<protein>
    <recommendedName>
        <fullName evidence="7">Putative adenylate kinase</fullName>
        <shortName evidence="7">AK</shortName>
        <ecNumber evidence="7">2.7.4.3</ecNumber>
    </recommendedName>
    <alternativeName>
        <fullName evidence="7">ATP-AMP transphosphorylase</fullName>
    </alternativeName>
</protein>
<evidence type="ECO:0000256" key="5">
    <source>
        <dbReference type="ARBA" id="ARBA00022777"/>
    </source>
</evidence>
<name>A0A830EG59_9EURY</name>
<feature type="binding site" evidence="7">
    <location>
        <position position="11"/>
    </location>
    <ligand>
        <name>ATP</name>
        <dbReference type="ChEBI" id="CHEBI:30616"/>
    </ligand>
</feature>
<feature type="binding site" evidence="7">
    <location>
        <position position="15"/>
    </location>
    <ligand>
        <name>ATP</name>
        <dbReference type="ChEBI" id="CHEBI:30616"/>
    </ligand>
</feature>
<feature type="region of interest" description="LID" evidence="7">
    <location>
        <begin position="118"/>
        <end position="128"/>
    </location>
</feature>
<reference evidence="8" key="2">
    <citation type="submission" date="2020-09" db="EMBL/GenBank/DDBJ databases">
        <authorList>
            <person name="Sun Q."/>
            <person name="Ohkuma M."/>
        </authorList>
    </citation>
    <scope>NUCLEOTIDE SEQUENCE</scope>
    <source>
        <strain evidence="8">JCM 14359</strain>
    </source>
</reference>
<keyword evidence="5 7" id="KW-0418">Kinase</keyword>
<comment type="similarity">
    <text evidence="7">Belongs to the adenylate kinase family. AK6 subfamily.</text>
</comment>
<dbReference type="Pfam" id="PF13238">
    <property type="entry name" value="AAA_18"/>
    <property type="match status" value="1"/>
</dbReference>
<dbReference type="InterPro" id="IPR027417">
    <property type="entry name" value="P-loop_NTPase"/>
</dbReference>
<dbReference type="RefSeq" id="WP_188787095.1">
    <property type="nucleotide sequence ID" value="NZ_BMOC01000010.1"/>
</dbReference>